<evidence type="ECO:0000313" key="3">
    <source>
        <dbReference type="Proteomes" id="UP001379949"/>
    </source>
</evidence>
<feature type="transmembrane region" description="Helical" evidence="1">
    <location>
        <begin position="261"/>
        <end position="279"/>
    </location>
</feature>
<feature type="transmembrane region" description="Helical" evidence="1">
    <location>
        <begin position="94"/>
        <end position="111"/>
    </location>
</feature>
<feature type="transmembrane region" description="Helical" evidence="1">
    <location>
        <begin position="12"/>
        <end position="31"/>
    </location>
</feature>
<accession>A0ABU9G1Y0</accession>
<sequence length="442" mass="47121">MFHHQDGSAFSLHRLSGYGVALGCGLFLLSIIPGVGWAYALSAICYWTVFIMAWPRLNARNKKQIRLLLGVAIIALLTAYFNGVSLNFFSLIEGNLGIVAMLSAVSVLGLLPDPVKQKAPILGAKGVVSTWSSVHLLGSVINMSSVFLVGDKLQRNTGSLSKAQYSILVRALTSAGFWSPFFAAMAVALSIAPHAEFHQLAIIGVPMAMLSCLVSLWEFNKRGTLASFSGFPLAFHSLVFPLSLAASVLVFHYFIMPDLPILSIVTLLSPVSVIVLLMLKSGARYTKQRLTDHVHIRLPNMANEVSLFLSAGLLTKAVSLALAGVLGANWSLFDSFGFVEAFSCFVGICAIALLGLHPIVGISLMSSLVPAHGVDNTLLAFVCLCSWGVGTAISPLSGINLSVAGKYAVDNFQLARSNLLYGVLMSLVVAIAMYMLAWVVGA</sequence>
<gene>
    <name evidence="2" type="ORF">V6242_04965</name>
</gene>
<dbReference type="EMBL" id="JBAKAR010000002">
    <property type="protein sequence ID" value="MEL0612487.1"/>
    <property type="molecule type" value="Genomic_DNA"/>
</dbReference>
<organism evidence="2 3">
    <name type="scientific">Marinomonas arenicola</name>
    <dbReference type="NCBI Taxonomy" id="569601"/>
    <lineage>
        <taxon>Bacteria</taxon>
        <taxon>Pseudomonadati</taxon>
        <taxon>Pseudomonadota</taxon>
        <taxon>Gammaproteobacteria</taxon>
        <taxon>Oceanospirillales</taxon>
        <taxon>Oceanospirillaceae</taxon>
        <taxon>Marinomonas</taxon>
    </lineage>
</organism>
<feature type="transmembrane region" description="Helical" evidence="1">
    <location>
        <begin position="67"/>
        <end position="88"/>
    </location>
</feature>
<dbReference type="RefSeq" id="WP_341566484.1">
    <property type="nucleotide sequence ID" value="NZ_JBAKAR010000002.1"/>
</dbReference>
<feature type="transmembrane region" description="Helical" evidence="1">
    <location>
        <begin position="231"/>
        <end position="255"/>
    </location>
</feature>
<feature type="transmembrane region" description="Helical" evidence="1">
    <location>
        <begin position="37"/>
        <end position="55"/>
    </location>
</feature>
<name>A0ABU9G1Y0_9GAMM</name>
<comment type="caution">
    <text evidence="2">The sequence shown here is derived from an EMBL/GenBank/DDBJ whole genome shotgun (WGS) entry which is preliminary data.</text>
</comment>
<evidence type="ECO:0000256" key="1">
    <source>
        <dbReference type="SAM" id="Phobius"/>
    </source>
</evidence>
<evidence type="ECO:0000313" key="2">
    <source>
        <dbReference type="EMBL" id="MEL0612487.1"/>
    </source>
</evidence>
<feature type="transmembrane region" description="Helical" evidence="1">
    <location>
        <begin position="377"/>
        <end position="399"/>
    </location>
</feature>
<keyword evidence="3" id="KW-1185">Reference proteome</keyword>
<feature type="transmembrane region" description="Helical" evidence="1">
    <location>
        <begin position="336"/>
        <end position="356"/>
    </location>
</feature>
<keyword evidence="1" id="KW-1133">Transmembrane helix</keyword>
<protein>
    <recommendedName>
        <fullName evidence="4">DUF401 family protein</fullName>
    </recommendedName>
</protein>
<feature type="transmembrane region" description="Helical" evidence="1">
    <location>
        <begin position="197"/>
        <end position="219"/>
    </location>
</feature>
<feature type="transmembrane region" description="Helical" evidence="1">
    <location>
        <begin position="419"/>
        <end position="440"/>
    </location>
</feature>
<reference evidence="2 3" key="1">
    <citation type="submission" date="2024-02" db="EMBL/GenBank/DDBJ databases">
        <title>Bacteria isolated from the canopy kelp, Nereocystis luetkeana.</title>
        <authorList>
            <person name="Pfister C.A."/>
            <person name="Younker I.T."/>
            <person name="Light S.H."/>
        </authorList>
    </citation>
    <scope>NUCLEOTIDE SEQUENCE [LARGE SCALE GENOMIC DNA]</scope>
    <source>
        <strain evidence="2 3">TI.4.07</strain>
    </source>
</reference>
<dbReference type="Proteomes" id="UP001379949">
    <property type="component" value="Unassembled WGS sequence"/>
</dbReference>
<feature type="transmembrane region" description="Helical" evidence="1">
    <location>
        <begin position="307"/>
        <end position="330"/>
    </location>
</feature>
<evidence type="ECO:0008006" key="4">
    <source>
        <dbReference type="Google" id="ProtNLM"/>
    </source>
</evidence>
<keyword evidence="1" id="KW-0812">Transmembrane</keyword>
<feature type="transmembrane region" description="Helical" evidence="1">
    <location>
        <begin position="167"/>
        <end position="191"/>
    </location>
</feature>
<proteinExistence type="predicted"/>
<keyword evidence="1" id="KW-0472">Membrane</keyword>